<dbReference type="EMBL" id="CCKQ01004063">
    <property type="protein sequence ID" value="CDW75195.1"/>
    <property type="molecule type" value="Genomic_DNA"/>
</dbReference>
<feature type="compositionally biased region" description="Polar residues" evidence="1">
    <location>
        <begin position="220"/>
        <end position="232"/>
    </location>
</feature>
<gene>
    <name evidence="2" type="primary">Contig16244.g17303</name>
    <name evidence="2" type="ORF">STYLEM_4182</name>
</gene>
<feature type="region of interest" description="Disordered" evidence="1">
    <location>
        <begin position="207"/>
        <end position="232"/>
    </location>
</feature>
<name>A0A077ZZ44_STYLE</name>
<dbReference type="AlphaFoldDB" id="A0A077ZZ44"/>
<organism evidence="2 3">
    <name type="scientific">Stylonychia lemnae</name>
    <name type="common">Ciliate</name>
    <dbReference type="NCBI Taxonomy" id="5949"/>
    <lineage>
        <taxon>Eukaryota</taxon>
        <taxon>Sar</taxon>
        <taxon>Alveolata</taxon>
        <taxon>Ciliophora</taxon>
        <taxon>Intramacronucleata</taxon>
        <taxon>Spirotrichea</taxon>
        <taxon>Stichotrichia</taxon>
        <taxon>Sporadotrichida</taxon>
        <taxon>Oxytrichidae</taxon>
        <taxon>Stylonychinae</taxon>
        <taxon>Stylonychia</taxon>
    </lineage>
</organism>
<evidence type="ECO:0000256" key="1">
    <source>
        <dbReference type="SAM" id="MobiDB-lite"/>
    </source>
</evidence>
<accession>A0A077ZZ44</accession>
<sequence length="637" mass="73736">MNEPTKSLVSDKGKDQKMMIIEDFDQFPIYQGLNDKRNSHSRPTNNQNFIKINENSNTQSERNDSLKQYQQYQIQQQDIYIGNYQQDYNFSPDLKQKYSSIETDEQNQINFEHLQMHQIHPELNPNDIQQYINAEHHQMTNSVRDHQPNLKALDNIEQAQYLNNQVTGNTIININSDSDPKIKRPQTAIQPYKRRALKSRQLLSRQGISSKKTFKDDGNGISSNNPRSLQKHSSIDQCFPTNLNRVAFGTVQKAFVKPLAFKYGAQFKNKSEEARYHKISSQILKLRHLLINDPPSSHEYIFKFLKQFFSLEQISSFTDDGLRNFIQAIIEVRILDPNMKVENFIKQSMKGQKLLTQPSQQQDNEEDIEQSKSVLITQNRYGSVGKFEKGNFITHRNRLNSNTAVKISSNKLEISSSSPIMNNTDVIQSRTLLNNIQYQKNSQSPSVPRFNISDNKSVITKSTKQNNQSRTTGFSRNLEVQHSSASPVKYIMYSPLSGKPEPFVKNIKIPKLGPVSLNRQQQDGSSPNPKKMIYNYINQQEIRIAYEIQPPSCKEPRKECQLSLLSEIEGYNPSSLTLLQHERLEKSISTINYYKGFAYQNQAQNPESSSEQNNEQQQKEWSNFIINNEQQQIYNQN</sequence>
<protein>
    <submittedName>
        <fullName evidence="2">Uncharacterized protein</fullName>
    </submittedName>
</protein>
<evidence type="ECO:0000313" key="3">
    <source>
        <dbReference type="Proteomes" id="UP000039865"/>
    </source>
</evidence>
<dbReference type="InParanoid" id="A0A077ZZ44"/>
<keyword evidence="3" id="KW-1185">Reference proteome</keyword>
<dbReference type="Proteomes" id="UP000039865">
    <property type="component" value="Unassembled WGS sequence"/>
</dbReference>
<reference evidence="2 3" key="1">
    <citation type="submission" date="2014-06" db="EMBL/GenBank/DDBJ databases">
        <authorList>
            <person name="Swart Estienne"/>
        </authorList>
    </citation>
    <scope>NUCLEOTIDE SEQUENCE [LARGE SCALE GENOMIC DNA]</scope>
    <source>
        <strain evidence="2 3">130c</strain>
    </source>
</reference>
<proteinExistence type="predicted"/>
<evidence type="ECO:0000313" key="2">
    <source>
        <dbReference type="EMBL" id="CDW75195.1"/>
    </source>
</evidence>